<dbReference type="GO" id="GO:0016818">
    <property type="term" value="F:hydrolase activity, acting on acid anhydrides, in phosphorus-containing anhydrides"/>
    <property type="evidence" value="ECO:0007669"/>
    <property type="project" value="InterPro"/>
</dbReference>
<evidence type="ECO:0000313" key="17">
    <source>
        <dbReference type="Proteomes" id="UP000695007"/>
    </source>
</evidence>
<evidence type="ECO:0000256" key="2">
    <source>
        <dbReference type="ARBA" id="ARBA00004123"/>
    </source>
</evidence>
<dbReference type="GO" id="GO:0003677">
    <property type="term" value="F:DNA binding"/>
    <property type="evidence" value="ECO:0007669"/>
    <property type="project" value="InterPro"/>
</dbReference>
<feature type="region of interest" description="Disordered" evidence="15">
    <location>
        <begin position="134"/>
        <end position="158"/>
    </location>
</feature>
<dbReference type="GO" id="GO:0051536">
    <property type="term" value="F:iron-sulfur cluster binding"/>
    <property type="evidence" value="ECO:0007669"/>
    <property type="project" value="UniProtKB-KW"/>
</dbReference>
<dbReference type="SMART" id="SM00491">
    <property type="entry name" value="HELICc2"/>
    <property type="match status" value="1"/>
</dbReference>
<dbReference type="PROSITE" id="PS51193">
    <property type="entry name" value="HELICASE_ATP_BIND_2"/>
    <property type="match status" value="1"/>
</dbReference>
<evidence type="ECO:0000313" key="18">
    <source>
        <dbReference type="RefSeq" id="XP_011505013.1"/>
    </source>
</evidence>
<dbReference type="GO" id="GO:0005634">
    <property type="term" value="C:nucleus"/>
    <property type="evidence" value="ECO:0007669"/>
    <property type="project" value="UniProtKB-SubCell"/>
</dbReference>
<dbReference type="GO" id="GO:0005524">
    <property type="term" value="F:ATP binding"/>
    <property type="evidence" value="ECO:0007669"/>
    <property type="project" value="UniProtKB-KW"/>
</dbReference>
<comment type="similarity">
    <text evidence="3">Belongs to the DEAD box helicase family. DEAH subfamily. DDX11/CHL1 sub-subfamily.</text>
</comment>
<evidence type="ECO:0000256" key="11">
    <source>
        <dbReference type="ARBA" id="ARBA00023235"/>
    </source>
</evidence>
<dbReference type="SMART" id="SM00488">
    <property type="entry name" value="DEXDc2"/>
    <property type="match status" value="1"/>
</dbReference>
<keyword evidence="8" id="KW-0067">ATP-binding</keyword>
<evidence type="ECO:0000256" key="4">
    <source>
        <dbReference type="ARBA" id="ARBA00022723"/>
    </source>
</evidence>
<accession>A0AAJ7E239</accession>
<dbReference type="InterPro" id="IPR006554">
    <property type="entry name" value="Helicase-like_DEXD_c2"/>
</dbReference>
<dbReference type="GeneID" id="105367876"/>
<keyword evidence="5" id="KW-0547">Nucleotide-binding</keyword>
<dbReference type="RefSeq" id="XP_011505013.1">
    <property type="nucleotide sequence ID" value="XM_011506711.1"/>
</dbReference>
<evidence type="ECO:0000256" key="13">
    <source>
        <dbReference type="ARBA" id="ARBA00044969"/>
    </source>
</evidence>
<dbReference type="InterPro" id="IPR013020">
    <property type="entry name" value="Rad3/Chl1-like"/>
</dbReference>
<comment type="cofactor">
    <cofactor evidence="1">
        <name>[4Fe-4S] cluster</name>
        <dbReference type="ChEBI" id="CHEBI:49883"/>
    </cofactor>
</comment>
<feature type="domain" description="Helicase ATP-binding" evidence="16">
    <location>
        <begin position="3"/>
        <end position="407"/>
    </location>
</feature>
<keyword evidence="11" id="KW-0413">Isomerase</keyword>
<dbReference type="GO" id="GO:0043139">
    <property type="term" value="F:5'-3' DNA helicase activity"/>
    <property type="evidence" value="ECO:0007669"/>
    <property type="project" value="UniProtKB-EC"/>
</dbReference>
<dbReference type="PANTHER" id="PTHR11472">
    <property type="entry name" value="DNA REPAIR DEAD HELICASE RAD3/XP-D SUBFAMILY MEMBER"/>
    <property type="match status" value="1"/>
</dbReference>
<evidence type="ECO:0000259" key="16">
    <source>
        <dbReference type="PROSITE" id="PS51193"/>
    </source>
</evidence>
<dbReference type="PANTHER" id="PTHR11472:SF41">
    <property type="entry name" value="ATP-DEPENDENT DNA HELICASE DDX11-RELATED"/>
    <property type="match status" value="1"/>
</dbReference>
<dbReference type="InterPro" id="IPR045028">
    <property type="entry name" value="DinG/Rad3-like"/>
</dbReference>
<dbReference type="EC" id="5.6.2.3" evidence="13"/>
<dbReference type="Gene3D" id="3.40.50.300">
    <property type="entry name" value="P-loop containing nucleotide triphosphate hydrolases"/>
    <property type="match status" value="3"/>
</dbReference>
<dbReference type="SUPFAM" id="SSF52540">
    <property type="entry name" value="P-loop containing nucleoside triphosphate hydrolases"/>
    <property type="match status" value="1"/>
</dbReference>
<dbReference type="Proteomes" id="UP000695007">
    <property type="component" value="Unplaced"/>
</dbReference>
<gene>
    <name evidence="18" type="primary">LOC105367876</name>
</gene>
<keyword evidence="12" id="KW-0539">Nucleus</keyword>
<comment type="catalytic activity">
    <reaction evidence="14">
        <text>ATP + H2O = ADP + phosphate + H(+)</text>
        <dbReference type="Rhea" id="RHEA:13065"/>
        <dbReference type="ChEBI" id="CHEBI:15377"/>
        <dbReference type="ChEBI" id="CHEBI:15378"/>
        <dbReference type="ChEBI" id="CHEBI:30616"/>
        <dbReference type="ChEBI" id="CHEBI:43474"/>
        <dbReference type="ChEBI" id="CHEBI:456216"/>
        <dbReference type="EC" id="5.6.2.3"/>
    </reaction>
</comment>
<evidence type="ECO:0000256" key="15">
    <source>
        <dbReference type="SAM" id="MobiDB-lite"/>
    </source>
</evidence>
<keyword evidence="6" id="KW-0378">Hydrolase</keyword>
<dbReference type="Pfam" id="PF13307">
    <property type="entry name" value="Helicase_C_2"/>
    <property type="match status" value="1"/>
</dbReference>
<evidence type="ECO:0000256" key="12">
    <source>
        <dbReference type="ARBA" id="ARBA00023242"/>
    </source>
</evidence>
<dbReference type="InterPro" id="IPR006555">
    <property type="entry name" value="ATP-dep_Helicase_C"/>
</dbReference>
<evidence type="ECO:0000256" key="9">
    <source>
        <dbReference type="ARBA" id="ARBA00023004"/>
    </source>
</evidence>
<keyword evidence="4" id="KW-0479">Metal-binding</keyword>
<dbReference type="InterPro" id="IPR010614">
    <property type="entry name" value="RAD3-like_helicase_DEAD"/>
</dbReference>
<dbReference type="InterPro" id="IPR027417">
    <property type="entry name" value="P-loop_NTPase"/>
</dbReference>
<keyword evidence="9" id="KW-0408">Iron</keyword>
<dbReference type="CDD" id="cd18788">
    <property type="entry name" value="SF2_C_XPD"/>
    <property type="match status" value="1"/>
</dbReference>
<name>A0AAJ7E239_9HYME</name>
<protein>
    <recommendedName>
        <fullName evidence="13">DNA 5'-3' helicase</fullName>
        <ecNumber evidence="13">5.6.2.3</ecNumber>
    </recommendedName>
</protein>
<dbReference type="FunFam" id="3.40.50.300:FF:001372">
    <property type="entry name" value="ATP-dependent DNA helicase chl1"/>
    <property type="match status" value="1"/>
</dbReference>
<keyword evidence="17" id="KW-1185">Reference proteome</keyword>
<proteinExistence type="inferred from homology"/>
<evidence type="ECO:0000256" key="1">
    <source>
        <dbReference type="ARBA" id="ARBA00001966"/>
    </source>
</evidence>
<dbReference type="KEGG" id="csol:105367876"/>
<evidence type="ECO:0000256" key="8">
    <source>
        <dbReference type="ARBA" id="ARBA00022840"/>
    </source>
</evidence>
<dbReference type="NCBIfam" id="TIGR00604">
    <property type="entry name" value="rad3"/>
    <property type="match status" value="1"/>
</dbReference>
<evidence type="ECO:0000256" key="3">
    <source>
        <dbReference type="ARBA" id="ARBA00008435"/>
    </source>
</evidence>
<evidence type="ECO:0000256" key="6">
    <source>
        <dbReference type="ARBA" id="ARBA00022801"/>
    </source>
</evidence>
<evidence type="ECO:0000256" key="14">
    <source>
        <dbReference type="ARBA" id="ARBA00048954"/>
    </source>
</evidence>
<sequence>MEVPEDFPFPFKPYPIQADFMKNLYLCLENGLLGIFESPTGTGKTLSIICGSLKWLLDHQEKQKSCLVKKEVELNNKIKEIEANNGSDWFSMQTEKIELNLEKQVIQKKLNILLKCEEKNIKYKQCIKEHQEKNKNDQKSLNTKWKNSKMSEKKESHIKEDDDECIDKNFILNEIDCCSDTSEEEENEEEIAEQCKIFFCSRTHSQLSQFIGELKKSPYSEKVSLVSLASRNNYCINAKIKSLKNINMINEQCQLLQKKKSTSKKEKPIKRQKVSTSCPFLPGNQSLLMAEILTSICDIEEIVKKSEELKTCPYYATRKSVEDGQVILVPYNSILHKRTRMNSGINLKGNILIIDEAHNLLDAIERMHSVSVTGKSLLHCFNQLSQYKKRFENVLTAKNVLFLSQLSFCIKKLIKILGGNAKSHPDEKIKNTINKLYTIEDFETVAEIDTINVFDLINFIQKSNLIHKLHGYVEKYQNIPIVNDTVEKQRGVTAFLNSFKKLDNSKIEDNHNESLKKSETEHITNPLTIIMSFLESLKTNCVDGRIFVVSESTIGEGCLKFLLLNPAAHFSDIVQEARAVILAGGTMEPMSEFKEQLFISAGATPERIVTFSCDHVIPKENILTCILKSGPTGQEFEFNYQHRENSEMLNELGRTLVNLCNIIPAGIVVFLPSYKYEDLLFKHLQSSGILTKISRKKCIFREPKLSNQVNEILEKYSCSVKNPVEFQNGAILFSVVGGKLSEGLNFSDDLGRCIVVVGMPYPNIKSSELQEKIKYLNENVNPKAGNIFYENSCIKAVNQCIGRAVRHVADYSTVLLLDKRYSQKIDALPNWIQRTVAVHTKFNTAIQALARFFVAKNKLKT</sequence>
<reference evidence="18" key="1">
    <citation type="submission" date="2025-08" db="UniProtKB">
        <authorList>
            <consortium name="RefSeq"/>
        </authorList>
    </citation>
    <scope>IDENTIFICATION</scope>
</reference>
<dbReference type="InterPro" id="IPR014013">
    <property type="entry name" value="Helic_SF1/SF2_ATP-bd_DinG/Rad3"/>
</dbReference>
<evidence type="ECO:0000256" key="5">
    <source>
        <dbReference type="ARBA" id="ARBA00022741"/>
    </source>
</evidence>
<comment type="subcellular location">
    <subcellularLocation>
        <location evidence="2">Nucleus</location>
    </subcellularLocation>
</comment>
<evidence type="ECO:0000256" key="10">
    <source>
        <dbReference type="ARBA" id="ARBA00023014"/>
    </source>
</evidence>
<dbReference type="GO" id="GO:0046872">
    <property type="term" value="F:metal ion binding"/>
    <property type="evidence" value="ECO:0007669"/>
    <property type="project" value="UniProtKB-KW"/>
</dbReference>
<dbReference type="Pfam" id="PF06733">
    <property type="entry name" value="DEAD_2"/>
    <property type="match status" value="1"/>
</dbReference>
<evidence type="ECO:0000256" key="7">
    <source>
        <dbReference type="ARBA" id="ARBA00022806"/>
    </source>
</evidence>
<keyword evidence="7 18" id="KW-0347">Helicase</keyword>
<dbReference type="GO" id="GO:0034085">
    <property type="term" value="P:establishment of sister chromatid cohesion"/>
    <property type="evidence" value="ECO:0007669"/>
    <property type="project" value="TreeGrafter"/>
</dbReference>
<dbReference type="AlphaFoldDB" id="A0AAJ7E239"/>
<dbReference type="GO" id="GO:0006139">
    <property type="term" value="P:nucleobase-containing compound metabolic process"/>
    <property type="evidence" value="ECO:0007669"/>
    <property type="project" value="InterPro"/>
</dbReference>
<keyword evidence="10" id="KW-0411">Iron-sulfur</keyword>
<feature type="compositionally biased region" description="Basic and acidic residues" evidence="15">
    <location>
        <begin position="149"/>
        <end position="158"/>
    </location>
</feature>
<organism evidence="17 18">
    <name type="scientific">Ceratosolen solmsi marchali</name>
    <dbReference type="NCBI Taxonomy" id="326594"/>
    <lineage>
        <taxon>Eukaryota</taxon>
        <taxon>Metazoa</taxon>
        <taxon>Ecdysozoa</taxon>
        <taxon>Arthropoda</taxon>
        <taxon>Hexapoda</taxon>
        <taxon>Insecta</taxon>
        <taxon>Pterygota</taxon>
        <taxon>Neoptera</taxon>
        <taxon>Endopterygota</taxon>
        <taxon>Hymenoptera</taxon>
        <taxon>Apocrita</taxon>
        <taxon>Proctotrupomorpha</taxon>
        <taxon>Chalcidoidea</taxon>
        <taxon>Agaonidae</taxon>
        <taxon>Agaoninae</taxon>
        <taxon>Ceratosolen</taxon>
    </lineage>
</organism>